<feature type="domain" description="Phospholipid/glycerol acyltransferase" evidence="5">
    <location>
        <begin position="79"/>
        <end position="192"/>
    </location>
</feature>
<organism evidence="6 7">
    <name type="scientific">Gimibacter soli</name>
    <dbReference type="NCBI Taxonomy" id="3024400"/>
    <lineage>
        <taxon>Bacteria</taxon>
        <taxon>Pseudomonadati</taxon>
        <taxon>Pseudomonadota</taxon>
        <taxon>Alphaproteobacteria</taxon>
        <taxon>Kordiimonadales</taxon>
        <taxon>Temperatibacteraceae</taxon>
        <taxon>Gimibacter</taxon>
    </lineage>
</organism>
<dbReference type="EMBL" id="CP116805">
    <property type="protein sequence ID" value="WCL54307.1"/>
    <property type="molecule type" value="Genomic_DNA"/>
</dbReference>
<comment type="pathway">
    <text evidence="1">Lipid metabolism.</text>
</comment>
<dbReference type="Pfam" id="PF01553">
    <property type="entry name" value="Acyltransferase"/>
    <property type="match status" value="1"/>
</dbReference>
<dbReference type="GO" id="GO:0006654">
    <property type="term" value="P:phosphatidic acid biosynthetic process"/>
    <property type="evidence" value="ECO:0007669"/>
    <property type="project" value="TreeGrafter"/>
</dbReference>
<dbReference type="GO" id="GO:0003841">
    <property type="term" value="F:1-acylglycerol-3-phosphate O-acyltransferase activity"/>
    <property type="evidence" value="ECO:0007669"/>
    <property type="project" value="TreeGrafter"/>
</dbReference>
<accession>A0AAE9XQD4</accession>
<dbReference type="PANTHER" id="PTHR10434">
    <property type="entry name" value="1-ACYL-SN-GLYCEROL-3-PHOSPHATE ACYLTRANSFERASE"/>
    <property type="match status" value="1"/>
</dbReference>
<dbReference type="RefSeq" id="WP_289504026.1">
    <property type="nucleotide sequence ID" value="NZ_CP116805.1"/>
</dbReference>
<sequence length="256" mass="28332">MIHRLIDALRSVLFNLTFYPFTILYTGILSIFCYLPVSQAFVRKGIHGYCLGSAWIARIVMGIRWEYRGLENLPKTGPVIIAAAHQSNLDPILTYNVRQDVTALAKKELFSLPFIGPILSKVGIIRVDRQSGTAHKEMDAVSKIVHDGGQPIIVYPQATRTKPGQYRPLKSGAYFIQKAGDLTVVPVATNTGLFWRKGFFHRSGTAVFEIGAPIPSGLSKDAFMKAIERDVVKRSDELFVEAGFGHLLPASADKDK</sequence>
<keyword evidence="2" id="KW-0808">Transferase</keyword>
<evidence type="ECO:0000256" key="3">
    <source>
        <dbReference type="ARBA" id="ARBA00023315"/>
    </source>
</evidence>
<keyword evidence="7" id="KW-1185">Reference proteome</keyword>
<evidence type="ECO:0000313" key="7">
    <source>
        <dbReference type="Proteomes" id="UP001217500"/>
    </source>
</evidence>
<keyword evidence="4" id="KW-0812">Transmembrane</keyword>
<dbReference type="AlphaFoldDB" id="A0AAE9XQD4"/>
<dbReference type="SMART" id="SM00563">
    <property type="entry name" value="PlsC"/>
    <property type="match status" value="1"/>
</dbReference>
<feature type="transmembrane region" description="Helical" evidence="4">
    <location>
        <begin position="12"/>
        <end position="37"/>
    </location>
</feature>
<gene>
    <name evidence="6" type="ORF">PH603_00865</name>
</gene>
<evidence type="ECO:0000256" key="4">
    <source>
        <dbReference type="SAM" id="Phobius"/>
    </source>
</evidence>
<dbReference type="KEGG" id="gso:PH603_00865"/>
<name>A0AAE9XQD4_9PROT</name>
<evidence type="ECO:0000259" key="5">
    <source>
        <dbReference type="SMART" id="SM00563"/>
    </source>
</evidence>
<proteinExistence type="predicted"/>
<dbReference type="PANTHER" id="PTHR10434:SF11">
    <property type="entry name" value="1-ACYL-SN-GLYCEROL-3-PHOSPHATE ACYLTRANSFERASE"/>
    <property type="match status" value="1"/>
</dbReference>
<evidence type="ECO:0000313" key="6">
    <source>
        <dbReference type="EMBL" id="WCL54307.1"/>
    </source>
</evidence>
<dbReference type="InterPro" id="IPR002123">
    <property type="entry name" value="Plipid/glycerol_acylTrfase"/>
</dbReference>
<evidence type="ECO:0000256" key="1">
    <source>
        <dbReference type="ARBA" id="ARBA00005189"/>
    </source>
</evidence>
<keyword evidence="4" id="KW-0472">Membrane</keyword>
<keyword evidence="3 6" id="KW-0012">Acyltransferase</keyword>
<reference evidence="6" key="1">
    <citation type="submission" date="2023-01" db="EMBL/GenBank/DDBJ databases">
        <title>The genome sequence of Kordiimonadaceae bacterium 6D33.</title>
        <authorList>
            <person name="Liu Y."/>
        </authorList>
    </citation>
    <scope>NUCLEOTIDE SEQUENCE</scope>
    <source>
        <strain evidence="6">6D33</strain>
    </source>
</reference>
<keyword evidence="4" id="KW-1133">Transmembrane helix</keyword>
<protein>
    <submittedName>
        <fullName evidence="6">1-acyl-sn-glycerol-3-phosphate acyltransferase</fullName>
    </submittedName>
</protein>
<dbReference type="Proteomes" id="UP001217500">
    <property type="component" value="Chromosome"/>
</dbReference>
<evidence type="ECO:0000256" key="2">
    <source>
        <dbReference type="ARBA" id="ARBA00022679"/>
    </source>
</evidence>
<dbReference type="CDD" id="cd07989">
    <property type="entry name" value="LPLAT_AGPAT-like"/>
    <property type="match status" value="1"/>
</dbReference>
<dbReference type="SUPFAM" id="SSF69593">
    <property type="entry name" value="Glycerol-3-phosphate (1)-acyltransferase"/>
    <property type="match status" value="1"/>
</dbReference>